<dbReference type="Proteomes" id="UP001244011">
    <property type="component" value="Unassembled WGS sequence"/>
</dbReference>
<evidence type="ECO:0000259" key="3">
    <source>
        <dbReference type="PROSITE" id="PS51186"/>
    </source>
</evidence>
<dbReference type="PANTHER" id="PTHR43877:SF2">
    <property type="entry name" value="AMINOALKYLPHOSPHONATE N-ACETYLTRANSFERASE-RELATED"/>
    <property type="match status" value="1"/>
</dbReference>
<name>A0AAJ0FKM3_9PEZI</name>
<dbReference type="PROSITE" id="PS51186">
    <property type="entry name" value="GNAT"/>
    <property type="match status" value="1"/>
</dbReference>
<dbReference type="PANTHER" id="PTHR43877">
    <property type="entry name" value="AMINOALKYLPHOSPHONATE N-ACETYLTRANSFERASE-RELATED-RELATED"/>
    <property type="match status" value="1"/>
</dbReference>
<dbReference type="InterPro" id="IPR016181">
    <property type="entry name" value="Acyl_CoA_acyltransferase"/>
</dbReference>
<sequence length="191" mass="19944">MADPAAPPGVTLRPATEADVPAMLGLMDTAIAWLVSQGRTGQWGDGKEASISNPARVAQFDDLARPNSPIGSSWVAATDAGIIIGALSVGAAPDYVRPAAGPELYVRLLITDRAWKGRGLGAFLVARARALGRAAGVPVLRVDCYAGGDGKLVRWYESVGFERVETFEAKGGTWPGQVLVMRLGEDGLGQS</sequence>
<proteinExistence type="predicted"/>
<accession>A0AAJ0FKM3</accession>
<dbReference type="Pfam" id="PF00583">
    <property type="entry name" value="Acetyltransf_1"/>
    <property type="match status" value="1"/>
</dbReference>
<evidence type="ECO:0000313" key="4">
    <source>
        <dbReference type="EMBL" id="KAK1771761.1"/>
    </source>
</evidence>
<evidence type="ECO:0000256" key="2">
    <source>
        <dbReference type="ARBA" id="ARBA00023315"/>
    </source>
</evidence>
<organism evidence="4 5">
    <name type="scientific">Phialemonium atrogriseum</name>
    <dbReference type="NCBI Taxonomy" id="1093897"/>
    <lineage>
        <taxon>Eukaryota</taxon>
        <taxon>Fungi</taxon>
        <taxon>Dikarya</taxon>
        <taxon>Ascomycota</taxon>
        <taxon>Pezizomycotina</taxon>
        <taxon>Sordariomycetes</taxon>
        <taxon>Sordariomycetidae</taxon>
        <taxon>Cephalothecales</taxon>
        <taxon>Cephalothecaceae</taxon>
        <taxon>Phialemonium</taxon>
    </lineage>
</organism>
<dbReference type="InterPro" id="IPR000182">
    <property type="entry name" value="GNAT_dom"/>
</dbReference>
<evidence type="ECO:0000313" key="5">
    <source>
        <dbReference type="Proteomes" id="UP001244011"/>
    </source>
</evidence>
<dbReference type="AlphaFoldDB" id="A0AAJ0FKM3"/>
<dbReference type="GeneID" id="85309011"/>
<dbReference type="Gene3D" id="3.40.630.30">
    <property type="match status" value="1"/>
</dbReference>
<comment type="caution">
    <text evidence="4">The sequence shown here is derived from an EMBL/GenBank/DDBJ whole genome shotgun (WGS) entry which is preliminary data.</text>
</comment>
<keyword evidence="1" id="KW-0808">Transferase</keyword>
<dbReference type="InterPro" id="IPR050832">
    <property type="entry name" value="Bact_Acetyltransf"/>
</dbReference>
<keyword evidence="5" id="KW-1185">Reference proteome</keyword>
<keyword evidence="2" id="KW-0012">Acyltransferase</keyword>
<dbReference type="GO" id="GO:0016747">
    <property type="term" value="F:acyltransferase activity, transferring groups other than amino-acyl groups"/>
    <property type="evidence" value="ECO:0007669"/>
    <property type="project" value="InterPro"/>
</dbReference>
<reference evidence="4" key="1">
    <citation type="submission" date="2023-06" db="EMBL/GenBank/DDBJ databases">
        <title>Genome-scale phylogeny and comparative genomics of the fungal order Sordariales.</title>
        <authorList>
            <consortium name="Lawrence Berkeley National Laboratory"/>
            <person name="Hensen N."/>
            <person name="Bonometti L."/>
            <person name="Westerberg I."/>
            <person name="Brannstrom I.O."/>
            <person name="Guillou S."/>
            <person name="Cros-Aarteil S."/>
            <person name="Calhoun S."/>
            <person name="Haridas S."/>
            <person name="Kuo A."/>
            <person name="Mondo S."/>
            <person name="Pangilinan J."/>
            <person name="Riley R."/>
            <person name="Labutti K."/>
            <person name="Andreopoulos B."/>
            <person name="Lipzen A."/>
            <person name="Chen C."/>
            <person name="Yanf M."/>
            <person name="Daum C."/>
            <person name="Ng V."/>
            <person name="Clum A."/>
            <person name="Steindorff A."/>
            <person name="Ohm R."/>
            <person name="Martin F."/>
            <person name="Silar P."/>
            <person name="Natvig D."/>
            <person name="Lalanne C."/>
            <person name="Gautier V."/>
            <person name="Ament-Velasquez S.L."/>
            <person name="Kruys A."/>
            <person name="Hutchinson M.I."/>
            <person name="Powell A.J."/>
            <person name="Barry K."/>
            <person name="Miller A.N."/>
            <person name="Grigoriev I.V."/>
            <person name="Debuchy R."/>
            <person name="Gladieux P."/>
            <person name="Thoren M.H."/>
            <person name="Johannesson H."/>
        </authorList>
    </citation>
    <scope>NUCLEOTIDE SEQUENCE</scope>
    <source>
        <strain evidence="4">8032-3</strain>
    </source>
</reference>
<gene>
    <name evidence="4" type="ORF">QBC33DRAFT_511255</name>
</gene>
<feature type="domain" description="N-acetyltransferase" evidence="3">
    <location>
        <begin position="10"/>
        <end position="186"/>
    </location>
</feature>
<dbReference type="RefSeq" id="XP_060287974.1">
    <property type="nucleotide sequence ID" value="XM_060425824.1"/>
</dbReference>
<protein>
    <submittedName>
        <fullName evidence="4">GNAT family acetyltransferase</fullName>
    </submittedName>
</protein>
<evidence type="ECO:0000256" key="1">
    <source>
        <dbReference type="ARBA" id="ARBA00022679"/>
    </source>
</evidence>
<dbReference type="SUPFAM" id="SSF55729">
    <property type="entry name" value="Acyl-CoA N-acyltransferases (Nat)"/>
    <property type="match status" value="1"/>
</dbReference>
<dbReference type="EMBL" id="MU838998">
    <property type="protein sequence ID" value="KAK1771761.1"/>
    <property type="molecule type" value="Genomic_DNA"/>
</dbReference>